<keyword evidence="3" id="KW-1003">Cell membrane</keyword>
<reference evidence="11" key="1">
    <citation type="submission" date="2020-05" db="EMBL/GenBank/DDBJ databases">
        <authorList>
            <person name="Chiriac C."/>
            <person name="Salcher M."/>
            <person name="Ghai R."/>
            <person name="Kavagutti S V."/>
        </authorList>
    </citation>
    <scope>NUCLEOTIDE SEQUENCE</scope>
</reference>
<sequence>MPAPSRLLPVLFLEAANLTSGLGNAVVMLAFPWLVLQETGSAAAAGAVAAISALPALIAAPLTGWLVDRLGRKPVAIGADVVSALSVAAVPIVSMSIGLTYGSILALAIIGAIFDPAGYSARRALIPDAAQASGIDTDRLNGIHEGVFLVGWTAGPLAAAALIAGVGPEAAFWLPCGLFLLAALAVAAMRVGDAGQRGRAEAQAAGTPESGLSELVRGFTALWKDRALRALAIAVLIIAAVYMPTEAVILPVYFNALQNPAGLGIVIAAISGGSMIGAFGYGWILARVRPSVLVRIILIGTTLTVLPMTLLPPLPVLAAFGFLLGLVWGPFNPLFSTLVQRRIRPEEQGRVYGVQLAGFYAAPPIGMVVAGISVDALGVSVTYLALGLLLAACAIPIVFLRSIGDLDNTHE</sequence>
<dbReference type="InterPro" id="IPR036259">
    <property type="entry name" value="MFS_trans_sf"/>
</dbReference>
<dbReference type="GO" id="GO:0005886">
    <property type="term" value="C:plasma membrane"/>
    <property type="evidence" value="ECO:0007669"/>
    <property type="project" value="UniProtKB-SubCell"/>
</dbReference>
<evidence type="ECO:0000256" key="1">
    <source>
        <dbReference type="ARBA" id="ARBA00004651"/>
    </source>
</evidence>
<feature type="transmembrane region" description="Helical" evidence="9">
    <location>
        <begin position="99"/>
        <end position="121"/>
    </location>
</feature>
<feature type="transmembrane region" description="Helical" evidence="9">
    <location>
        <begin position="263"/>
        <end position="285"/>
    </location>
</feature>
<dbReference type="CDD" id="cd06173">
    <property type="entry name" value="MFS_MefA_like"/>
    <property type="match status" value="1"/>
</dbReference>
<gene>
    <name evidence="11" type="ORF">UFOPK3772_00639</name>
</gene>
<feature type="transmembrane region" description="Helical" evidence="9">
    <location>
        <begin position="42"/>
        <end position="67"/>
    </location>
</feature>
<organism evidence="11">
    <name type="scientific">freshwater metagenome</name>
    <dbReference type="NCBI Taxonomy" id="449393"/>
    <lineage>
        <taxon>unclassified sequences</taxon>
        <taxon>metagenomes</taxon>
        <taxon>ecological metagenomes</taxon>
    </lineage>
</organism>
<comment type="subcellular location">
    <subcellularLocation>
        <location evidence="1">Cell membrane</location>
        <topology evidence="1">Multi-pass membrane protein</topology>
    </subcellularLocation>
</comment>
<dbReference type="PANTHER" id="PTHR23513">
    <property type="entry name" value="INTEGRAL MEMBRANE EFFLUX PROTEIN-RELATED"/>
    <property type="match status" value="1"/>
</dbReference>
<dbReference type="Pfam" id="PF07690">
    <property type="entry name" value="MFS_1"/>
    <property type="match status" value="1"/>
</dbReference>
<feature type="domain" description="Major facilitator superfamily (MFS) profile" evidence="10">
    <location>
        <begin position="9"/>
        <end position="405"/>
    </location>
</feature>
<evidence type="ECO:0000259" key="10">
    <source>
        <dbReference type="PROSITE" id="PS50850"/>
    </source>
</evidence>
<evidence type="ECO:0000256" key="6">
    <source>
        <dbReference type="ARBA" id="ARBA00023136"/>
    </source>
</evidence>
<feature type="transmembrane region" description="Helical" evidence="9">
    <location>
        <begin position="380"/>
        <end position="400"/>
    </location>
</feature>
<keyword evidence="2" id="KW-0813">Transport</keyword>
<evidence type="ECO:0000313" key="11">
    <source>
        <dbReference type="EMBL" id="CAB4937047.1"/>
    </source>
</evidence>
<dbReference type="PROSITE" id="PS00216">
    <property type="entry name" value="SUGAR_TRANSPORT_1"/>
    <property type="match status" value="1"/>
</dbReference>
<keyword evidence="6 9" id="KW-0472">Membrane</keyword>
<evidence type="ECO:0000256" key="4">
    <source>
        <dbReference type="ARBA" id="ARBA00022692"/>
    </source>
</evidence>
<protein>
    <recommendedName>
        <fullName evidence="8">Multidrug efflux pump Tap</fullName>
    </recommendedName>
</protein>
<dbReference type="PROSITE" id="PS50850">
    <property type="entry name" value="MFS"/>
    <property type="match status" value="1"/>
</dbReference>
<evidence type="ECO:0000256" key="8">
    <source>
        <dbReference type="ARBA" id="ARBA00040914"/>
    </source>
</evidence>
<keyword evidence="4 9" id="KW-0812">Transmembrane</keyword>
<feature type="transmembrane region" description="Helical" evidence="9">
    <location>
        <begin position="292"/>
        <end position="310"/>
    </location>
</feature>
<name>A0A6J7J341_9ZZZZ</name>
<feature type="transmembrane region" description="Helical" evidence="9">
    <location>
        <begin position="316"/>
        <end position="339"/>
    </location>
</feature>
<dbReference type="InterPro" id="IPR020846">
    <property type="entry name" value="MFS_dom"/>
</dbReference>
<dbReference type="InterPro" id="IPR005829">
    <property type="entry name" value="Sugar_transporter_CS"/>
</dbReference>
<keyword evidence="5 9" id="KW-1133">Transmembrane helix</keyword>
<evidence type="ECO:0000256" key="7">
    <source>
        <dbReference type="ARBA" id="ARBA00038075"/>
    </source>
</evidence>
<dbReference type="GO" id="GO:0022857">
    <property type="term" value="F:transmembrane transporter activity"/>
    <property type="evidence" value="ECO:0007669"/>
    <property type="project" value="InterPro"/>
</dbReference>
<feature type="transmembrane region" description="Helical" evidence="9">
    <location>
        <begin position="351"/>
        <end position="374"/>
    </location>
</feature>
<dbReference type="AlphaFoldDB" id="A0A6J7J341"/>
<feature type="transmembrane region" description="Helical" evidence="9">
    <location>
        <begin position="227"/>
        <end position="243"/>
    </location>
</feature>
<feature type="transmembrane region" description="Helical" evidence="9">
    <location>
        <begin position="170"/>
        <end position="189"/>
    </location>
</feature>
<feature type="transmembrane region" description="Helical" evidence="9">
    <location>
        <begin position="12"/>
        <end position="36"/>
    </location>
</feature>
<evidence type="ECO:0000256" key="9">
    <source>
        <dbReference type="SAM" id="Phobius"/>
    </source>
</evidence>
<comment type="similarity">
    <text evidence="7">Belongs to the major facilitator superfamily. Drug:H(+) antiporter-3 (DHA3) (TC 2.A.1.21) family.</text>
</comment>
<dbReference type="SUPFAM" id="SSF103473">
    <property type="entry name" value="MFS general substrate transporter"/>
    <property type="match status" value="1"/>
</dbReference>
<dbReference type="PANTHER" id="PTHR23513:SF9">
    <property type="entry name" value="ENTEROBACTIN EXPORTER ENTS"/>
    <property type="match status" value="1"/>
</dbReference>
<proteinExistence type="inferred from homology"/>
<dbReference type="EMBL" id="CAFBNE010000013">
    <property type="protein sequence ID" value="CAB4937047.1"/>
    <property type="molecule type" value="Genomic_DNA"/>
</dbReference>
<evidence type="ECO:0000256" key="2">
    <source>
        <dbReference type="ARBA" id="ARBA00022448"/>
    </source>
</evidence>
<accession>A0A6J7J341</accession>
<evidence type="ECO:0000256" key="5">
    <source>
        <dbReference type="ARBA" id="ARBA00022989"/>
    </source>
</evidence>
<evidence type="ECO:0000256" key="3">
    <source>
        <dbReference type="ARBA" id="ARBA00022475"/>
    </source>
</evidence>
<feature type="transmembrane region" description="Helical" evidence="9">
    <location>
        <begin position="142"/>
        <end position="164"/>
    </location>
</feature>
<dbReference type="InterPro" id="IPR011701">
    <property type="entry name" value="MFS"/>
</dbReference>
<dbReference type="Gene3D" id="1.20.1250.20">
    <property type="entry name" value="MFS general substrate transporter like domains"/>
    <property type="match status" value="1"/>
</dbReference>